<feature type="domain" description="EamA" evidence="6">
    <location>
        <begin position="53"/>
        <end position="182"/>
    </location>
</feature>
<dbReference type="PANTHER" id="PTHR22911:SF6">
    <property type="entry name" value="SOLUTE CARRIER FAMILY 35 MEMBER G1"/>
    <property type="match status" value="1"/>
</dbReference>
<keyword evidence="8" id="KW-1185">Reference proteome</keyword>
<sequence>MQGNHQTSFVLSFCSACADQKVTRKQISVDSQGNDREDSLDDDRSVCFSCKRPGLFWAVIAGISQTLQILLLAETAHALNSLQTMFLRSLPLLVYVLFISWNEAVNYDSQDLVLNILFGLFDVIGVSSFLFSTGFLPVSDATAIVCNQPIPSTLFACIFLGEVFDVADGALVILNAIGLVLICKTSMENYTASSQGPPVVGVSIALFALLCLVLLKATARKLAHRGREDPSLVSLMVGCSGTMLSTVCLTITDSWDMPSTTQEILLSILLGLIAIVHFYSFTKALQTENMMYIATAITLSIPVVYCYDVIFKGIILSLVTIIGVGLSMGSTLLLYVKTCVANHD</sequence>
<feature type="transmembrane region" description="Helical" evidence="5">
    <location>
        <begin position="54"/>
        <end position="73"/>
    </location>
</feature>
<evidence type="ECO:0000256" key="5">
    <source>
        <dbReference type="SAM" id="Phobius"/>
    </source>
</evidence>
<feature type="transmembrane region" description="Helical" evidence="5">
    <location>
        <begin position="199"/>
        <end position="219"/>
    </location>
</feature>
<feature type="transmembrane region" description="Helical" evidence="5">
    <location>
        <begin position="112"/>
        <end position="135"/>
    </location>
</feature>
<evidence type="ECO:0000256" key="1">
    <source>
        <dbReference type="ARBA" id="ARBA00004141"/>
    </source>
</evidence>
<dbReference type="InterPro" id="IPR037185">
    <property type="entry name" value="EmrE-like"/>
</dbReference>
<dbReference type="Pfam" id="PF00892">
    <property type="entry name" value="EamA"/>
    <property type="match status" value="1"/>
</dbReference>
<reference evidence="7 8" key="1">
    <citation type="journal article" date="2017" name="PLoS Biol.">
        <title>The sea cucumber genome provides insights into morphological evolution and visceral regeneration.</title>
        <authorList>
            <person name="Zhang X."/>
            <person name="Sun L."/>
            <person name="Yuan J."/>
            <person name="Sun Y."/>
            <person name="Gao Y."/>
            <person name="Zhang L."/>
            <person name="Li S."/>
            <person name="Dai H."/>
            <person name="Hamel J.F."/>
            <person name="Liu C."/>
            <person name="Yu Y."/>
            <person name="Liu S."/>
            <person name="Lin W."/>
            <person name="Guo K."/>
            <person name="Jin S."/>
            <person name="Xu P."/>
            <person name="Storey K.B."/>
            <person name="Huan P."/>
            <person name="Zhang T."/>
            <person name="Zhou Y."/>
            <person name="Zhang J."/>
            <person name="Lin C."/>
            <person name="Li X."/>
            <person name="Xing L."/>
            <person name="Huo D."/>
            <person name="Sun M."/>
            <person name="Wang L."/>
            <person name="Mercier A."/>
            <person name="Li F."/>
            <person name="Yang H."/>
            <person name="Xiang J."/>
        </authorList>
    </citation>
    <scope>NUCLEOTIDE SEQUENCE [LARGE SCALE GENOMIC DNA]</scope>
    <source>
        <strain evidence="7">Shaxun</strain>
        <tissue evidence="7">Muscle</tissue>
    </source>
</reference>
<evidence type="ECO:0000259" key="6">
    <source>
        <dbReference type="Pfam" id="PF00892"/>
    </source>
</evidence>
<dbReference type="SUPFAM" id="SSF103481">
    <property type="entry name" value="Multidrug resistance efflux transporter EmrE"/>
    <property type="match status" value="1"/>
</dbReference>
<evidence type="ECO:0000256" key="3">
    <source>
        <dbReference type="ARBA" id="ARBA00022989"/>
    </source>
</evidence>
<feature type="transmembrane region" description="Helical" evidence="5">
    <location>
        <begin position="85"/>
        <end position="105"/>
    </location>
</feature>
<dbReference type="AlphaFoldDB" id="A0A2G8JUL0"/>
<keyword evidence="4 5" id="KW-0472">Membrane</keyword>
<keyword evidence="3 5" id="KW-1133">Transmembrane helix</keyword>
<dbReference type="GO" id="GO:0016020">
    <property type="term" value="C:membrane"/>
    <property type="evidence" value="ECO:0007669"/>
    <property type="project" value="UniProtKB-SubCell"/>
</dbReference>
<evidence type="ECO:0000256" key="4">
    <source>
        <dbReference type="ARBA" id="ARBA00023136"/>
    </source>
</evidence>
<comment type="subcellular location">
    <subcellularLocation>
        <location evidence="1">Membrane</location>
        <topology evidence="1">Multi-pass membrane protein</topology>
    </subcellularLocation>
</comment>
<organism evidence="7 8">
    <name type="scientific">Stichopus japonicus</name>
    <name type="common">Sea cucumber</name>
    <dbReference type="NCBI Taxonomy" id="307972"/>
    <lineage>
        <taxon>Eukaryota</taxon>
        <taxon>Metazoa</taxon>
        <taxon>Echinodermata</taxon>
        <taxon>Eleutherozoa</taxon>
        <taxon>Echinozoa</taxon>
        <taxon>Holothuroidea</taxon>
        <taxon>Aspidochirotacea</taxon>
        <taxon>Aspidochirotida</taxon>
        <taxon>Stichopodidae</taxon>
        <taxon>Apostichopus</taxon>
    </lineage>
</organism>
<dbReference type="Proteomes" id="UP000230750">
    <property type="component" value="Unassembled WGS sequence"/>
</dbReference>
<name>A0A2G8JUL0_STIJA</name>
<evidence type="ECO:0000313" key="8">
    <source>
        <dbReference type="Proteomes" id="UP000230750"/>
    </source>
</evidence>
<gene>
    <name evidence="7" type="ORF">BSL78_23735</name>
</gene>
<comment type="caution">
    <text evidence="7">The sequence shown here is derived from an EMBL/GenBank/DDBJ whole genome shotgun (WGS) entry which is preliminary data.</text>
</comment>
<proteinExistence type="predicted"/>
<accession>A0A2G8JUL0</accession>
<feature type="transmembrane region" description="Helical" evidence="5">
    <location>
        <begin position="231"/>
        <end position="252"/>
    </location>
</feature>
<dbReference type="PANTHER" id="PTHR22911">
    <property type="entry name" value="ACYL-MALONYL CONDENSING ENZYME-RELATED"/>
    <property type="match status" value="1"/>
</dbReference>
<keyword evidence="2 5" id="KW-0812">Transmembrane</keyword>
<evidence type="ECO:0000313" key="7">
    <source>
        <dbReference type="EMBL" id="PIK39423.1"/>
    </source>
</evidence>
<dbReference type="InterPro" id="IPR000620">
    <property type="entry name" value="EamA_dom"/>
</dbReference>
<protein>
    <submittedName>
        <fullName evidence="7">Putative solute carrier family 35 member G1</fullName>
    </submittedName>
</protein>
<feature type="transmembrane region" description="Helical" evidence="5">
    <location>
        <begin position="313"/>
        <end position="336"/>
    </location>
</feature>
<evidence type="ECO:0000256" key="2">
    <source>
        <dbReference type="ARBA" id="ARBA00022692"/>
    </source>
</evidence>
<dbReference type="EMBL" id="MRZV01001242">
    <property type="protein sequence ID" value="PIK39423.1"/>
    <property type="molecule type" value="Genomic_DNA"/>
</dbReference>
<feature type="transmembrane region" description="Helical" evidence="5">
    <location>
        <begin position="289"/>
        <end position="307"/>
    </location>
</feature>
<feature type="transmembrane region" description="Helical" evidence="5">
    <location>
        <begin position="264"/>
        <end position="282"/>
    </location>
</feature>